<evidence type="ECO:0000313" key="1">
    <source>
        <dbReference type="EMBL" id="MEY8014193.1"/>
    </source>
</evidence>
<dbReference type="EMBL" id="JBGEDP010000001">
    <property type="protein sequence ID" value="MEY8014193.1"/>
    <property type="molecule type" value="Genomic_DNA"/>
</dbReference>
<dbReference type="Pfam" id="PF10722">
    <property type="entry name" value="YbjN"/>
    <property type="match status" value="1"/>
</dbReference>
<keyword evidence="2" id="KW-1185">Reference proteome</keyword>
<sequence length="155" mass="17922">MTSEPLCADLIERYLRTRGSRYFRGRHDGDFFYVANTRPRRLHVHLEVCPAHDDVLVVRVVPACFFPATDRPWLTHLADGWNRQDREVTAIVHNSCDPQRIGVIARRSQWIRGDIAFEDFSRFVDNTIAAAIELFGELTPVVEWHPEQPLLRDAG</sequence>
<protein>
    <submittedName>
        <fullName evidence="1">YbjN domain-containing protein</fullName>
    </submittedName>
</protein>
<proteinExistence type="predicted"/>
<comment type="caution">
    <text evidence="1">The sequence shown here is derived from an EMBL/GenBank/DDBJ whole genome shotgun (WGS) entry which is preliminary data.</text>
</comment>
<evidence type="ECO:0000313" key="2">
    <source>
        <dbReference type="Proteomes" id="UP001564760"/>
    </source>
</evidence>
<dbReference type="Proteomes" id="UP001564760">
    <property type="component" value="Unassembled WGS sequence"/>
</dbReference>
<reference evidence="1 2" key="1">
    <citation type="submission" date="2024-08" db="EMBL/GenBank/DDBJ databases">
        <title>Mycobacterium servetensis sp. nov., a novel rapid-growing mycobacterial species recovered from a human patient in Zaragoza, Spain.</title>
        <authorList>
            <person name="Tristancho-Baro A.I."/>
            <person name="Buenestado-Serrano S."/>
            <person name="Garcia De Viedma D."/>
            <person name="Milagro-Beamonte A."/>
            <person name="Burillo N."/>
            <person name="Sanz S."/>
            <person name="Lopez-Calleja A.I."/>
            <person name="Penas-Utrilla D."/>
            <person name="Guardingo M."/>
            <person name="Garcia M.J."/>
            <person name="Vinuelas-Bayon J."/>
        </authorList>
    </citation>
    <scope>NUCLEOTIDE SEQUENCE [LARGE SCALE GENOMIC DNA]</scope>
    <source>
        <strain evidence="2">HUMS_12744610</strain>
    </source>
</reference>
<gene>
    <name evidence="1" type="ORF">AB8998_03535</name>
</gene>
<organism evidence="1 2">
    <name type="scientific">Mycobacterium servetii</name>
    <dbReference type="NCBI Taxonomy" id="3237418"/>
    <lineage>
        <taxon>Bacteria</taxon>
        <taxon>Bacillati</taxon>
        <taxon>Actinomycetota</taxon>
        <taxon>Actinomycetes</taxon>
        <taxon>Mycobacteriales</taxon>
        <taxon>Mycobacteriaceae</taxon>
        <taxon>Mycobacterium</taxon>
    </lineage>
</organism>
<accession>A0ABV4BVX0</accession>
<name>A0ABV4BVX0_9MYCO</name>
<dbReference type="InterPro" id="IPR019660">
    <property type="entry name" value="Put_sensory_transdc_reg_YbjN"/>
</dbReference>
<dbReference type="RefSeq" id="WP_369736851.1">
    <property type="nucleotide sequence ID" value="NZ_JBGEDP010000001.1"/>
</dbReference>